<comment type="caution">
    <text evidence="5">The sequence shown here is derived from an EMBL/GenBank/DDBJ whole genome shotgun (WGS) entry which is preliminary data.</text>
</comment>
<dbReference type="Proteomes" id="UP000233597">
    <property type="component" value="Unassembled WGS sequence"/>
</dbReference>
<sequence length="251" mass="26530">MSKIALVTGASRGLGRNTALAIARSGNDVIITYQSRESDANAVIDEITALGRKAVALQLDVGNVAGFGTFVEQLTGALQKNWQRDSFDHLVNNAGHGDMAAITDTTEEQFDRLVNVHFKGVFFLTQALLPLLADGGRIVNLSSGLTRVSYPGFSAYSAVKGAVEILSLYLAKELGARGITVNTVAPGAIETDFLGGAVRDMPDLNKVFADMTALGRVGVPDDIGPMIANLLGDGNRWINAQRIEVSGGQNI</sequence>
<dbReference type="Gene3D" id="3.40.50.720">
    <property type="entry name" value="NAD(P)-binding Rossmann-like Domain"/>
    <property type="match status" value="1"/>
</dbReference>
<evidence type="ECO:0000256" key="1">
    <source>
        <dbReference type="ARBA" id="ARBA00006484"/>
    </source>
</evidence>
<evidence type="ECO:0000256" key="2">
    <source>
        <dbReference type="ARBA" id="ARBA00022857"/>
    </source>
</evidence>
<dbReference type="PANTHER" id="PTHR43639">
    <property type="entry name" value="OXIDOREDUCTASE, SHORT-CHAIN DEHYDROGENASE/REDUCTASE FAMILY (AFU_ORTHOLOGUE AFUA_5G02870)"/>
    <property type="match status" value="1"/>
</dbReference>
<evidence type="ECO:0000259" key="4">
    <source>
        <dbReference type="SMART" id="SM00822"/>
    </source>
</evidence>
<dbReference type="SUPFAM" id="SSF51735">
    <property type="entry name" value="NAD(P)-binding Rossmann-fold domains"/>
    <property type="match status" value="1"/>
</dbReference>
<dbReference type="PRINTS" id="PR00080">
    <property type="entry name" value="SDRFAMILY"/>
</dbReference>
<reference evidence="5 6" key="1">
    <citation type="submission" date="2017-09" db="EMBL/GenBank/DDBJ databases">
        <title>Biodiversity and function of Thalassospira species in the particle-attached aromatic-hydrocarbon-degrading consortia from the surface seawater of the South China Sea.</title>
        <authorList>
            <person name="Dong C."/>
            <person name="Liu R."/>
            <person name="Shao Z."/>
        </authorList>
    </citation>
    <scope>NUCLEOTIDE SEQUENCE [LARGE SCALE GENOMIC DNA]</scope>
    <source>
        <strain evidence="5 6">CSC1P2</strain>
    </source>
</reference>
<dbReference type="Pfam" id="PF13561">
    <property type="entry name" value="adh_short_C2"/>
    <property type="match status" value="1"/>
</dbReference>
<accession>A0A2N3KBY1</accession>
<dbReference type="EMBL" id="NWTK01000025">
    <property type="protein sequence ID" value="PKR48016.1"/>
    <property type="molecule type" value="Genomic_DNA"/>
</dbReference>
<dbReference type="SMART" id="SM00822">
    <property type="entry name" value="PKS_KR"/>
    <property type="match status" value="1"/>
</dbReference>
<proteinExistence type="inferred from homology"/>
<gene>
    <name evidence="5" type="ORF">COO20_25015</name>
</gene>
<keyword evidence="3" id="KW-0560">Oxidoreductase</keyword>
<comment type="similarity">
    <text evidence="1">Belongs to the short-chain dehydrogenases/reductases (SDR) family.</text>
</comment>
<feature type="domain" description="Ketoreductase" evidence="4">
    <location>
        <begin position="3"/>
        <end position="192"/>
    </location>
</feature>
<dbReference type="PANTHER" id="PTHR43639:SF1">
    <property type="entry name" value="SHORT-CHAIN DEHYDROGENASE_REDUCTASE FAMILY PROTEIN"/>
    <property type="match status" value="1"/>
</dbReference>
<keyword evidence="2" id="KW-0521">NADP</keyword>
<dbReference type="OrthoDB" id="9803333at2"/>
<dbReference type="InterPro" id="IPR036291">
    <property type="entry name" value="NAD(P)-bd_dom_sf"/>
</dbReference>
<dbReference type="FunFam" id="3.40.50.720:FF:000374">
    <property type="entry name" value="3-oxoacyl-(Acyl-carrier-protein) reductase"/>
    <property type="match status" value="1"/>
</dbReference>
<dbReference type="RefSeq" id="WP_101271569.1">
    <property type="nucleotide sequence ID" value="NZ_NWTK01000025.1"/>
</dbReference>
<evidence type="ECO:0000313" key="5">
    <source>
        <dbReference type="EMBL" id="PKR48016.1"/>
    </source>
</evidence>
<dbReference type="InterPro" id="IPR057326">
    <property type="entry name" value="KR_dom"/>
</dbReference>
<evidence type="ECO:0000256" key="3">
    <source>
        <dbReference type="ARBA" id="ARBA00023002"/>
    </source>
</evidence>
<name>A0A2N3KBY1_9PROT</name>
<dbReference type="GO" id="GO:0016491">
    <property type="term" value="F:oxidoreductase activity"/>
    <property type="evidence" value="ECO:0007669"/>
    <property type="project" value="UniProtKB-KW"/>
</dbReference>
<dbReference type="PRINTS" id="PR00081">
    <property type="entry name" value="GDHRDH"/>
</dbReference>
<organism evidence="5 6">
    <name type="scientific">Thalassospira marina</name>
    <dbReference type="NCBI Taxonomy" id="2048283"/>
    <lineage>
        <taxon>Bacteria</taxon>
        <taxon>Pseudomonadati</taxon>
        <taxon>Pseudomonadota</taxon>
        <taxon>Alphaproteobacteria</taxon>
        <taxon>Rhodospirillales</taxon>
        <taxon>Thalassospiraceae</taxon>
        <taxon>Thalassospira</taxon>
    </lineage>
</organism>
<evidence type="ECO:0000313" key="6">
    <source>
        <dbReference type="Proteomes" id="UP000233597"/>
    </source>
</evidence>
<dbReference type="AlphaFoldDB" id="A0A2N3KBY1"/>
<protein>
    <submittedName>
        <fullName evidence="5">3-oxoacyl-ACP reductase</fullName>
    </submittedName>
</protein>
<dbReference type="InterPro" id="IPR002347">
    <property type="entry name" value="SDR_fam"/>
</dbReference>